<feature type="signal peptide" evidence="1">
    <location>
        <begin position="1"/>
        <end position="23"/>
    </location>
</feature>
<gene>
    <name evidence="2" type="ORF">GV829_00980</name>
</gene>
<protein>
    <submittedName>
        <fullName evidence="2">DUF2141 domain-containing protein</fullName>
    </submittedName>
</protein>
<dbReference type="AlphaFoldDB" id="A0A6M4AYN6"/>
<evidence type="ECO:0000256" key="1">
    <source>
        <dbReference type="SAM" id="SignalP"/>
    </source>
</evidence>
<dbReference type="EMBL" id="CP053015">
    <property type="protein sequence ID" value="QJQ33482.1"/>
    <property type="molecule type" value="Genomic_DNA"/>
</dbReference>
<feature type="chain" id="PRO_5027040900" evidence="1">
    <location>
        <begin position="24"/>
        <end position="171"/>
    </location>
</feature>
<dbReference type="KEGG" id="slan:GV829_00980"/>
<keyword evidence="1" id="KW-0732">Signal</keyword>
<dbReference type="Pfam" id="PF09912">
    <property type="entry name" value="DUF2141"/>
    <property type="match status" value="1"/>
</dbReference>
<dbReference type="InterPro" id="IPR018673">
    <property type="entry name" value="DUF2141"/>
</dbReference>
<proteinExistence type="predicted"/>
<dbReference type="Proteomes" id="UP000503018">
    <property type="component" value="Chromosome"/>
</dbReference>
<reference evidence="2 3" key="1">
    <citation type="submission" date="2020-01" db="EMBL/GenBank/DDBJ databases">
        <title>Sphingomonas sp. strain CSW-10.</title>
        <authorList>
            <person name="Chen W.-M."/>
        </authorList>
    </citation>
    <scope>NUCLEOTIDE SEQUENCE [LARGE SCALE GENOMIC DNA]</scope>
    <source>
        <strain evidence="2 3">CSW-10</strain>
    </source>
</reference>
<keyword evidence="3" id="KW-1185">Reference proteome</keyword>
<name>A0A6M4AYN6_9SPHN</name>
<sequence>MKSVASLALVAALSAALVVPASATAIGPHAARCENGEASVIVNVSGFRARTGTIRVQLYASNQRTYLERRQWLVRVDLPVSRAGDMPICVPVTSAGRYLVSVRHDVNGNGDSDRSDGGGFSGNPNVSVLDMVFRRKPNLNRISFNVDNAPVRVNVVLNYVNGTRFEPVNRS</sequence>
<evidence type="ECO:0000313" key="2">
    <source>
        <dbReference type="EMBL" id="QJQ33482.1"/>
    </source>
</evidence>
<accession>A0A6M4AYN6</accession>
<organism evidence="2 3">
    <name type="scientific">Sphingomonas lacunae</name>
    <dbReference type="NCBI Taxonomy" id="2698828"/>
    <lineage>
        <taxon>Bacteria</taxon>
        <taxon>Pseudomonadati</taxon>
        <taxon>Pseudomonadota</taxon>
        <taxon>Alphaproteobacteria</taxon>
        <taxon>Sphingomonadales</taxon>
        <taxon>Sphingomonadaceae</taxon>
        <taxon>Sphingomonas</taxon>
    </lineage>
</organism>
<evidence type="ECO:0000313" key="3">
    <source>
        <dbReference type="Proteomes" id="UP000503018"/>
    </source>
</evidence>